<keyword evidence="1" id="KW-1133">Transmembrane helix</keyword>
<dbReference type="InterPro" id="IPR026870">
    <property type="entry name" value="Zinc_ribbon_dom"/>
</dbReference>
<sequence>MFCENCGNKLKDGHKFCTKCGHSNTLGAKEEKTTALSDEKWWYRLAKVAYVFLYLPLLLVVPLVWSENSSNYDYYTRSYTDTAGEAFWYSLLTLIIWVVVVRLIKITFLYIALAKKPQWKKEFKKFF</sequence>
<evidence type="ECO:0000259" key="2">
    <source>
        <dbReference type="Pfam" id="PF13240"/>
    </source>
</evidence>
<protein>
    <recommendedName>
        <fullName evidence="2">Zinc-ribbon domain-containing protein</fullName>
    </recommendedName>
</protein>
<name>A0A1F6X0Y2_9BACT</name>
<evidence type="ECO:0000256" key="1">
    <source>
        <dbReference type="SAM" id="Phobius"/>
    </source>
</evidence>
<keyword evidence="1" id="KW-0812">Transmembrane</keyword>
<evidence type="ECO:0000313" key="4">
    <source>
        <dbReference type="Proteomes" id="UP000185809"/>
    </source>
</evidence>
<feature type="domain" description="Zinc-ribbon" evidence="2">
    <location>
        <begin position="2"/>
        <end position="22"/>
    </location>
</feature>
<feature type="transmembrane region" description="Helical" evidence="1">
    <location>
        <begin position="48"/>
        <end position="66"/>
    </location>
</feature>
<organism evidence="3 4">
    <name type="scientific">Candidatus Nomurabacteria bacterium RIFCSPLOWO2_01_FULL_33_24</name>
    <dbReference type="NCBI Taxonomy" id="1801765"/>
    <lineage>
        <taxon>Bacteria</taxon>
        <taxon>Candidatus Nomuraibacteriota</taxon>
    </lineage>
</organism>
<comment type="caution">
    <text evidence="3">The sequence shown here is derived from an EMBL/GenBank/DDBJ whole genome shotgun (WGS) entry which is preliminary data.</text>
</comment>
<evidence type="ECO:0000313" key="3">
    <source>
        <dbReference type="EMBL" id="OGI87754.1"/>
    </source>
</evidence>
<gene>
    <name evidence="3" type="ORF">A2995_00545</name>
</gene>
<accession>A0A1F6X0Y2</accession>
<reference evidence="3 4" key="1">
    <citation type="journal article" date="2016" name="Nat. Commun.">
        <title>Thousands of microbial genomes shed light on interconnected biogeochemical processes in an aquifer system.</title>
        <authorList>
            <person name="Anantharaman K."/>
            <person name="Brown C.T."/>
            <person name="Hug L.A."/>
            <person name="Sharon I."/>
            <person name="Castelle C.J."/>
            <person name="Probst A.J."/>
            <person name="Thomas B.C."/>
            <person name="Singh A."/>
            <person name="Wilkins M.J."/>
            <person name="Karaoz U."/>
            <person name="Brodie E.L."/>
            <person name="Williams K.H."/>
            <person name="Hubbard S.S."/>
            <person name="Banfield J.F."/>
        </authorList>
    </citation>
    <scope>NUCLEOTIDE SEQUENCE [LARGE SCALE GENOMIC DNA]</scope>
</reference>
<dbReference type="Proteomes" id="UP000185809">
    <property type="component" value="Unassembled WGS sequence"/>
</dbReference>
<feature type="transmembrane region" description="Helical" evidence="1">
    <location>
        <begin position="86"/>
        <end position="113"/>
    </location>
</feature>
<keyword evidence="1" id="KW-0472">Membrane</keyword>
<dbReference type="Pfam" id="PF13240">
    <property type="entry name" value="Zn_Ribbon_1"/>
    <property type="match status" value="1"/>
</dbReference>
<dbReference type="EMBL" id="MFUP01000008">
    <property type="protein sequence ID" value="OGI87754.1"/>
    <property type="molecule type" value="Genomic_DNA"/>
</dbReference>
<proteinExistence type="predicted"/>
<dbReference type="AlphaFoldDB" id="A0A1F6X0Y2"/>